<organism evidence="2 3">
    <name type="scientific">Phytophthora nicotianae P1976</name>
    <dbReference type="NCBI Taxonomy" id="1317066"/>
    <lineage>
        <taxon>Eukaryota</taxon>
        <taxon>Sar</taxon>
        <taxon>Stramenopiles</taxon>
        <taxon>Oomycota</taxon>
        <taxon>Peronosporomycetes</taxon>
        <taxon>Peronosporales</taxon>
        <taxon>Peronosporaceae</taxon>
        <taxon>Phytophthora</taxon>
    </lineage>
</organism>
<accession>A0A080Z3J6</accession>
<name>A0A080Z3J6_PHYNI</name>
<proteinExistence type="predicted"/>
<sequence length="409" mass="46847">MSRREQLHRLRRVGAVQAIMFCVYPAYQMLFTRASRTLYEIPVLMILPIVRLVLKLMFTRAAAHKEDMIPVQVVFTVDFFDAFYFASFIQSLSPLALASVMAIDLLQTASEIHELRQRAQRILSRISRLPTMEQQNDDLLDAVKEMCNRVDILGIQFTKTTQVRSCIYHQLSDEGRGLLDKLERYLCTKSSSNLYQHNLKTLSRVAFNVNDVVPNNQTSKAKWIKCCFRGKAAVEPVFSKPPLISSPRIEDTMSEMQKSASRKQSAVNTSIVLQEALEVLFTSECLVLSEYMEVIVPTVYGIFVLVMIRLPSAQYHTELTGVNCDNVISVVSRIFAYALMEFGSFIILAVLKRKTCGIKALYQLAFVLETQTLFVQSTLMMWILLTLTYRVVHFGCDFTFRFEWIKLST</sequence>
<gene>
    <name evidence="2" type="ORF">F444_20738</name>
</gene>
<evidence type="ECO:0000313" key="2">
    <source>
        <dbReference type="EMBL" id="ETO61207.1"/>
    </source>
</evidence>
<evidence type="ECO:0000313" key="3">
    <source>
        <dbReference type="Proteomes" id="UP000028582"/>
    </source>
</evidence>
<dbReference type="EMBL" id="ANJA01003821">
    <property type="protein sequence ID" value="ETO61207.1"/>
    <property type="molecule type" value="Genomic_DNA"/>
</dbReference>
<feature type="transmembrane region" description="Helical" evidence="1">
    <location>
        <begin position="37"/>
        <end position="58"/>
    </location>
</feature>
<keyword evidence="1" id="KW-1133">Transmembrane helix</keyword>
<feature type="transmembrane region" description="Helical" evidence="1">
    <location>
        <begin position="12"/>
        <end position="31"/>
    </location>
</feature>
<protein>
    <submittedName>
        <fullName evidence="2">Uncharacterized protein</fullName>
    </submittedName>
</protein>
<feature type="transmembrane region" description="Helical" evidence="1">
    <location>
        <begin position="330"/>
        <end position="351"/>
    </location>
</feature>
<reference evidence="2 3" key="1">
    <citation type="submission" date="2013-11" db="EMBL/GenBank/DDBJ databases">
        <title>The Genome Sequence of Phytophthora parasitica P1976.</title>
        <authorList>
            <consortium name="The Broad Institute Genomics Platform"/>
            <person name="Russ C."/>
            <person name="Tyler B."/>
            <person name="Panabieres F."/>
            <person name="Shan W."/>
            <person name="Tripathy S."/>
            <person name="Grunwald N."/>
            <person name="Machado M."/>
            <person name="Johnson C.S."/>
            <person name="Walker B."/>
            <person name="Young S."/>
            <person name="Zeng Q."/>
            <person name="Gargeya S."/>
            <person name="Fitzgerald M."/>
            <person name="Haas B."/>
            <person name="Abouelleil A."/>
            <person name="Allen A.W."/>
            <person name="Alvarado L."/>
            <person name="Arachchi H.M."/>
            <person name="Berlin A.M."/>
            <person name="Chapman S.B."/>
            <person name="Gainer-Dewar J."/>
            <person name="Goldberg J."/>
            <person name="Griggs A."/>
            <person name="Gujja S."/>
            <person name="Hansen M."/>
            <person name="Howarth C."/>
            <person name="Imamovic A."/>
            <person name="Ireland A."/>
            <person name="Larimer J."/>
            <person name="McCowan C."/>
            <person name="Murphy C."/>
            <person name="Pearson M."/>
            <person name="Poon T.W."/>
            <person name="Priest M."/>
            <person name="Roberts A."/>
            <person name="Saif S."/>
            <person name="Shea T."/>
            <person name="Sisk P."/>
            <person name="Sykes S."/>
            <person name="Wortman J."/>
            <person name="Nusbaum C."/>
            <person name="Birren B."/>
        </authorList>
    </citation>
    <scope>NUCLEOTIDE SEQUENCE [LARGE SCALE GENOMIC DNA]</scope>
    <source>
        <strain evidence="2 3">P1976</strain>
    </source>
</reference>
<feature type="transmembrane region" description="Helical" evidence="1">
    <location>
        <begin position="291"/>
        <end position="310"/>
    </location>
</feature>
<dbReference type="AlphaFoldDB" id="A0A080Z3J6"/>
<dbReference type="Proteomes" id="UP000028582">
    <property type="component" value="Unassembled WGS sequence"/>
</dbReference>
<keyword evidence="1" id="KW-0472">Membrane</keyword>
<comment type="caution">
    <text evidence="2">The sequence shown here is derived from an EMBL/GenBank/DDBJ whole genome shotgun (WGS) entry which is preliminary data.</text>
</comment>
<keyword evidence="1" id="KW-0812">Transmembrane</keyword>
<dbReference type="OrthoDB" id="124854at2759"/>
<feature type="transmembrane region" description="Helical" evidence="1">
    <location>
        <begin position="372"/>
        <end position="392"/>
    </location>
</feature>
<evidence type="ECO:0000256" key="1">
    <source>
        <dbReference type="SAM" id="Phobius"/>
    </source>
</evidence>